<reference evidence="2" key="1">
    <citation type="journal article" date="2021" name="Nat. Commun.">
        <title>Genetic determinants of endophytism in the Arabidopsis root mycobiome.</title>
        <authorList>
            <person name="Mesny F."/>
            <person name="Miyauchi S."/>
            <person name="Thiergart T."/>
            <person name="Pickel B."/>
            <person name="Atanasova L."/>
            <person name="Karlsson M."/>
            <person name="Huettel B."/>
            <person name="Barry K.W."/>
            <person name="Haridas S."/>
            <person name="Chen C."/>
            <person name="Bauer D."/>
            <person name="Andreopoulos W."/>
            <person name="Pangilinan J."/>
            <person name="LaButti K."/>
            <person name="Riley R."/>
            <person name="Lipzen A."/>
            <person name="Clum A."/>
            <person name="Drula E."/>
            <person name="Henrissat B."/>
            <person name="Kohler A."/>
            <person name="Grigoriev I.V."/>
            <person name="Martin F.M."/>
            <person name="Hacquard S."/>
        </authorList>
    </citation>
    <scope>NUCLEOTIDE SEQUENCE</scope>
    <source>
        <strain evidence="2">MPI-CAGE-AT-0147</strain>
    </source>
</reference>
<feature type="transmembrane region" description="Helical" evidence="1">
    <location>
        <begin position="7"/>
        <end position="28"/>
    </location>
</feature>
<keyword evidence="1" id="KW-1133">Transmembrane helix</keyword>
<dbReference type="Proteomes" id="UP000738349">
    <property type="component" value="Unassembled WGS sequence"/>
</dbReference>
<gene>
    <name evidence="2" type="ORF">EDB81DRAFT_758617</name>
</gene>
<keyword evidence="1" id="KW-0472">Membrane</keyword>
<evidence type="ECO:0000256" key="1">
    <source>
        <dbReference type="SAM" id="Phobius"/>
    </source>
</evidence>
<evidence type="ECO:0000313" key="2">
    <source>
        <dbReference type="EMBL" id="KAH7153675.1"/>
    </source>
</evidence>
<proteinExistence type="predicted"/>
<name>A0A9P9F769_9HYPO</name>
<evidence type="ECO:0000313" key="3">
    <source>
        <dbReference type="Proteomes" id="UP000738349"/>
    </source>
</evidence>
<organism evidence="2 3">
    <name type="scientific">Dactylonectria macrodidyma</name>
    <dbReference type="NCBI Taxonomy" id="307937"/>
    <lineage>
        <taxon>Eukaryota</taxon>
        <taxon>Fungi</taxon>
        <taxon>Dikarya</taxon>
        <taxon>Ascomycota</taxon>
        <taxon>Pezizomycotina</taxon>
        <taxon>Sordariomycetes</taxon>
        <taxon>Hypocreomycetidae</taxon>
        <taxon>Hypocreales</taxon>
        <taxon>Nectriaceae</taxon>
        <taxon>Dactylonectria</taxon>
    </lineage>
</organism>
<accession>A0A9P9F769</accession>
<comment type="caution">
    <text evidence="2">The sequence shown here is derived from an EMBL/GenBank/DDBJ whole genome shotgun (WGS) entry which is preliminary data.</text>
</comment>
<keyword evidence="3" id="KW-1185">Reference proteome</keyword>
<sequence length="131" mass="14395">MSNHRGWNVWIAYLLFVTMTIAALHPTYHPGRSESRFLAQRQIKVNSCTTGGFCVGGACTDNTIGVDVHNCGAVGHKSFPPLCDGSSECLTKPFRCVERREFNYFAGPDVGPARNAADQRLKQSSPFIMSL</sequence>
<dbReference type="AlphaFoldDB" id="A0A9P9F769"/>
<dbReference type="EMBL" id="JAGMUV010000006">
    <property type="protein sequence ID" value="KAH7153675.1"/>
    <property type="molecule type" value="Genomic_DNA"/>
</dbReference>
<keyword evidence="1" id="KW-0812">Transmembrane</keyword>
<protein>
    <submittedName>
        <fullName evidence="2">Uncharacterized protein</fullName>
    </submittedName>
</protein>